<dbReference type="InterPro" id="IPR018206">
    <property type="entry name" value="ETF_asu_C_CS"/>
</dbReference>
<evidence type="ECO:0000313" key="9">
    <source>
        <dbReference type="Proteomes" id="UP001596460"/>
    </source>
</evidence>
<dbReference type="InterPro" id="IPR029035">
    <property type="entry name" value="DHS-like_NAD/FAD-binding_dom"/>
</dbReference>
<feature type="region of interest" description="Disordered" evidence="6">
    <location>
        <begin position="565"/>
        <end position="596"/>
    </location>
</feature>
<sequence length="596" mass="65420">MTDFDPGDYEISELGPAIKDIDDLGELEEILQAEHRGQNRAPAVALIESRIEKFSEDDEEPADADELDLASMSTAEIGNILQNVEEVSELESLLEREEAGENRDPVTRLISNRIDSVKGSDEEDTEVEVDDRPPEERHPDLDHPTRDKRHVRSLHGGTYRDMWVYCETQAGELVDVSKEMLGKARELMDAYNDDYGVSEQGSEASETESRADDERVVAVLIGSDVSKHVEDVIACGADVVVVREDARLERFQHKPYTEIFCDMARAGATHQNFEVEGGRDESWRDYDKPRYVLFPATNNGRDLSALVQAELDSGLASDCSGLYITEEVISNPVKTGVAGEKKEFQRVLHMKRPDFSGFEYSTILCIDNPTREFHPQGASVIPGSFDLPEPDTEREGLVVEHDAPLDDDWFRVTVTDFDRLDEGIDLTGHEVIVAVGRGIGDDPTKGIELALDLADQFEDADVGVTRGIVTGSFNFDGHVEQYTHEDRQIGETGQVVAPKLYVAAGISGAVQHKVGMDESDTIVAVNTDPDARIGDFSDYFIEGDLFEVLPRLTSALKEGRFEAAVASDGGRAASTPPAGTPDAGAGAAADERGESR</sequence>
<feature type="compositionally biased region" description="Basic and acidic residues" evidence="6">
    <location>
        <begin position="93"/>
        <end position="106"/>
    </location>
</feature>
<evidence type="ECO:0000256" key="3">
    <source>
        <dbReference type="ARBA" id="ARBA00022630"/>
    </source>
</evidence>
<protein>
    <submittedName>
        <fullName evidence="8">Electron transfer flavoprotein subunit alpha/FixB family protein</fullName>
    </submittedName>
</protein>
<dbReference type="Gene3D" id="3.40.50.620">
    <property type="entry name" value="HUPs"/>
    <property type="match status" value="1"/>
</dbReference>
<dbReference type="Proteomes" id="UP001596460">
    <property type="component" value="Unassembled WGS sequence"/>
</dbReference>
<dbReference type="PANTHER" id="PTHR43153">
    <property type="entry name" value="ELECTRON TRANSFER FLAVOPROTEIN ALPHA"/>
    <property type="match status" value="1"/>
</dbReference>
<dbReference type="Pfam" id="PF01012">
    <property type="entry name" value="ETF"/>
    <property type="match status" value="1"/>
</dbReference>
<dbReference type="InterPro" id="IPR014731">
    <property type="entry name" value="ETF_asu_C"/>
</dbReference>
<dbReference type="RefSeq" id="WP_390242536.1">
    <property type="nucleotide sequence ID" value="NZ_JBHTAB010000001.1"/>
</dbReference>
<reference evidence="8 9" key="1">
    <citation type="journal article" date="2019" name="Int. J. Syst. Evol. Microbiol.">
        <title>The Global Catalogue of Microorganisms (GCM) 10K type strain sequencing project: providing services to taxonomists for standard genome sequencing and annotation.</title>
        <authorList>
            <consortium name="The Broad Institute Genomics Platform"/>
            <consortium name="The Broad Institute Genome Sequencing Center for Infectious Disease"/>
            <person name="Wu L."/>
            <person name="Ma J."/>
        </authorList>
    </citation>
    <scope>NUCLEOTIDE SEQUENCE [LARGE SCALE GENOMIC DNA]</scope>
    <source>
        <strain evidence="8 9">DSM 26526</strain>
    </source>
</reference>
<dbReference type="Gene3D" id="3.40.50.1220">
    <property type="entry name" value="TPP-binding domain"/>
    <property type="match status" value="1"/>
</dbReference>
<dbReference type="SMART" id="SM00893">
    <property type="entry name" value="ETF"/>
    <property type="match status" value="1"/>
</dbReference>
<feature type="domain" description="Electron transfer flavoprotein alpha/beta-subunit N-terminal" evidence="7">
    <location>
        <begin position="162"/>
        <end position="414"/>
    </location>
</feature>
<keyword evidence="5" id="KW-0249">Electron transport</keyword>
<keyword evidence="2" id="KW-0813">Transport</keyword>
<feature type="region of interest" description="Disordered" evidence="6">
    <location>
        <begin position="92"/>
        <end position="149"/>
    </location>
</feature>
<evidence type="ECO:0000256" key="4">
    <source>
        <dbReference type="ARBA" id="ARBA00022827"/>
    </source>
</evidence>
<evidence type="ECO:0000256" key="5">
    <source>
        <dbReference type="ARBA" id="ARBA00022982"/>
    </source>
</evidence>
<proteinExistence type="inferred from homology"/>
<accession>A0ABD5XAH6</accession>
<dbReference type="PROSITE" id="PS00696">
    <property type="entry name" value="ETF_ALPHA"/>
    <property type="match status" value="1"/>
</dbReference>
<evidence type="ECO:0000313" key="8">
    <source>
        <dbReference type="EMBL" id="MFC7128195.1"/>
    </source>
</evidence>
<keyword evidence="3" id="KW-0285">Flavoprotein</keyword>
<dbReference type="InterPro" id="IPR001308">
    <property type="entry name" value="ETF_a/FixB"/>
</dbReference>
<feature type="compositionally biased region" description="Low complexity" evidence="6">
    <location>
        <begin position="572"/>
        <end position="588"/>
    </location>
</feature>
<feature type="compositionally biased region" description="Acidic residues" evidence="6">
    <location>
        <begin position="55"/>
        <end position="68"/>
    </location>
</feature>
<comment type="similarity">
    <text evidence="1">Belongs to the ETF alpha-subunit/FixB family.</text>
</comment>
<dbReference type="InterPro" id="IPR014729">
    <property type="entry name" value="Rossmann-like_a/b/a_fold"/>
</dbReference>
<name>A0ABD5XAH6_9EURY</name>
<dbReference type="EMBL" id="JBHTAB010000001">
    <property type="protein sequence ID" value="MFC7128195.1"/>
    <property type="molecule type" value="Genomic_DNA"/>
</dbReference>
<evidence type="ECO:0000256" key="2">
    <source>
        <dbReference type="ARBA" id="ARBA00022448"/>
    </source>
</evidence>
<gene>
    <name evidence="8" type="ORF">ACFQI8_02140</name>
</gene>
<evidence type="ECO:0000256" key="6">
    <source>
        <dbReference type="SAM" id="MobiDB-lite"/>
    </source>
</evidence>
<dbReference type="AlphaFoldDB" id="A0ABD5XAH6"/>
<dbReference type="Pfam" id="PF00766">
    <property type="entry name" value="ETF_alpha"/>
    <property type="match status" value="1"/>
</dbReference>
<evidence type="ECO:0000259" key="7">
    <source>
        <dbReference type="SMART" id="SM00893"/>
    </source>
</evidence>
<comment type="caution">
    <text evidence="8">The sequence shown here is derived from an EMBL/GenBank/DDBJ whole genome shotgun (WGS) entry which is preliminary data.</text>
</comment>
<keyword evidence="9" id="KW-1185">Reference proteome</keyword>
<evidence type="ECO:0000256" key="1">
    <source>
        <dbReference type="ARBA" id="ARBA00005817"/>
    </source>
</evidence>
<keyword evidence="4" id="KW-0274">FAD</keyword>
<organism evidence="8 9">
    <name type="scientific">Haloferax chudinovii</name>
    <dbReference type="NCBI Taxonomy" id="1109010"/>
    <lineage>
        <taxon>Archaea</taxon>
        <taxon>Methanobacteriati</taxon>
        <taxon>Methanobacteriota</taxon>
        <taxon>Stenosarchaea group</taxon>
        <taxon>Halobacteria</taxon>
        <taxon>Halobacteriales</taxon>
        <taxon>Haloferacaceae</taxon>
        <taxon>Haloferax</taxon>
    </lineage>
</organism>
<dbReference type="InterPro" id="IPR014730">
    <property type="entry name" value="ETF_a/b_N"/>
</dbReference>
<dbReference type="SUPFAM" id="SSF52402">
    <property type="entry name" value="Adenine nucleotide alpha hydrolases-like"/>
    <property type="match status" value="1"/>
</dbReference>
<feature type="compositionally biased region" description="Basic and acidic residues" evidence="6">
    <location>
        <begin position="130"/>
        <end position="145"/>
    </location>
</feature>
<dbReference type="SUPFAM" id="SSF52467">
    <property type="entry name" value="DHS-like NAD/FAD-binding domain"/>
    <property type="match status" value="1"/>
</dbReference>
<dbReference type="PANTHER" id="PTHR43153:SF1">
    <property type="entry name" value="ELECTRON TRANSFER FLAVOPROTEIN SUBUNIT ALPHA, MITOCHONDRIAL"/>
    <property type="match status" value="1"/>
</dbReference>
<feature type="region of interest" description="Disordered" evidence="6">
    <location>
        <begin position="52"/>
        <end position="71"/>
    </location>
</feature>